<feature type="transmembrane region" description="Helical" evidence="1">
    <location>
        <begin position="7"/>
        <end position="28"/>
    </location>
</feature>
<name>A0A0W8CVR9_PHYNI</name>
<gene>
    <name evidence="2" type="ORF">AM588_10004150</name>
</gene>
<protein>
    <submittedName>
        <fullName evidence="2">Endoglucanase A</fullName>
    </submittedName>
</protein>
<keyword evidence="1" id="KW-0812">Transmembrane</keyword>
<keyword evidence="1" id="KW-0472">Membrane</keyword>
<dbReference type="Proteomes" id="UP000054636">
    <property type="component" value="Unassembled WGS sequence"/>
</dbReference>
<sequence length="55" mass="6189">MESRTSFSQVALLALLVVGAITGVYVFFQNAPEAELYGKIEKYEKEAFEKSKKTK</sequence>
<keyword evidence="1" id="KW-1133">Transmembrane helix</keyword>
<evidence type="ECO:0000313" key="2">
    <source>
        <dbReference type="EMBL" id="KUF88235.1"/>
    </source>
</evidence>
<organism evidence="2 3">
    <name type="scientific">Phytophthora nicotianae</name>
    <name type="common">Potato buckeye rot agent</name>
    <name type="synonym">Phytophthora parasitica</name>
    <dbReference type="NCBI Taxonomy" id="4792"/>
    <lineage>
        <taxon>Eukaryota</taxon>
        <taxon>Sar</taxon>
        <taxon>Stramenopiles</taxon>
        <taxon>Oomycota</taxon>
        <taxon>Peronosporomycetes</taxon>
        <taxon>Peronosporales</taxon>
        <taxon>Peronosporaceae</taxon>
        <taxon>Phytophthora</taxon>
    </lineage>
</organism>
<evidence type="ECO:0000313" key="3">
    <source>
        <dbReference type="Proteomes" id="UP000054636"/>
    </source>
</evidence>
<accession>A0A0W8CVR9</accession>
<comment type="caution">
    <text evidence="2">The sequence shown here is derived from an EMBL/GenBank/DDBJ whole genome shotgun (WGS) entry which is preliminary data.</text>
</comment>
<reference evidence="2 3" key="1">
    <citation type="submission" date="2015-11" db="EMBL/GenBank/DDBJ databases">
        <title>Genomes and virulence difference between two physiological races of Phytophthora nicotianae.</title>
        <authorList>
            <person name="Liu H."/>
            <person name="Ma X."/>
            <person name="Yu H."/>
            <person name="Fang D."/>
            <person name="Li Y."/>
            <person name="Wang X."/>
            <person name="Wang W."/>
            <person name="Dong Y."/>
            <person name="Xiao B."/>
        </authorList>
    </citation>
    <scope>NUCLEOTIDE SEQUENCE [LARGE SCALE GENOMIC DNA]</scope>
    <source>
        <strain evidence="3">race 1</strain>
    </source>
</reference>
<evidence type="ECO:0000256" key="1">
    <source>
        <dbReference type="SAM" id="Phobius"/>
    </source>
</evidence>
<proteinExistence type="predicted"/>
<dbReference type="AlphaFoldDB" id="A0A0W8CVR9"/>
<dbReference type="EMBL" id="LNFP01001008">
    <property type="protein sequence ID" value="KUF88235.1"/>
    <property type="molecule type" value="Genomic_DNA"/>
</dbReference>